<keyword evidence="4" id="KW-1185">Reference proteome</keyword>
<dbReference type="PANTHER" id="PTHR11328">
    <property type="entry name" value="MAJOR FACILITATOR SUPERFAMILY DOMAIN-CONTAINING PROTEIN"/>
    <property type="match status" value="1"/>
</dbReference>
<accession>A0A1I0C0Q2</accession>
<name>A0A1I0C0Q2_THASX</name>
<feature type="transmembrane region" description="Helical" evidence="2">
    <location>
        <begin position="132"/>
        <end position="156"/>
    </location>
</feature>
<proteinExistence type="inferred from homology"/>
<dbReference type="GO" id="GO:0008643">
    <property type="term" value="P:carbohydrate transport"/>
    <property type="evidence" value="ECO:0007669"/>
    <property type="project" value="InterPro"/>
</dbReference>
<dbReference type="EMBL" id="FOHK01000004">
    <property type="protein sequence ID" value="SET13060.1"/>
    <property type="molecule type" value="Genomic_DNA"/>
</dbReference>
<dbReference type="GO" id="GO:0015293">
    <property type="term" value="F:symporter activity"/>
    <property type="evidence" value="ECO:0007669"/>
    <property type="project" value="InterPro"/>
</dbReference>
<feature type="transmembrane region" description="Helical" evidence="2">
    <location>
        <begin position="162"/>
        <end position="182"/>
    </location>
</feature>
<feature type="transmembrane region" description="Helical" evidence="2">
    <location>
        <begin position="211"/>
        <end position="230"/>
    </location>
</feature>
<reference evidence="3 4" key="1">
    <citation type="submission" date="2016-10" db="EMBL/GenBank/DDBJ databases">
        <authorList>
            <person name="de Groot N.N."/>
        </authorList>
    </citation>
    <scope>NUCLEOTIDE SEQUENCE [LARGE SCALE GENOMIC DNA]</scope>
    <source>
        <strain evidence="3 4">DSM 19706</strain>
    </source>
</reference>
<evidence type="ECO:0000313" key="4">
    <source>
        <dbReference type="Proteomes" id="UP000199308"/>
    </source>
</evidence>
<evidence type="ECO:0000256" key="1">
    <source>
        <dbReference type="ARBA" id="ARBA00009617"/>
    </source>
</evidence>
<dbReference type="SUPFAM" id="SSF103473">
    <property type="entry name" value="MFS general substrate transporter"/>
    <property type="match status" value="1"/>
</dbReference>
<feature type="transmembrane region" description="Helical" evidence="2">
    <location>
        <begin position="58"/>
        <end position="76"/>
    </location>
</feature>
<evidence type="ECO:0000313" key="3">
    <source>
        <dbReference type="EMBL" id="SET13060.1"/>
    </source>
</evidence>
<feature type="transmembrane region" description="Helical" evidence="2">
    <location>
        <begin position="88"/>
        <end position="111"/>
    </location>
</feature>
<evidence type="ECO:0000256" key="2">
    <source>
        <dbReference type="SAM" id="Phobius"/>
    </source>
</evidence>
<protein>
    <submittedName>
        <fullName evidence="3">Na+/melibiose symporter</fullName>
    </submittedName>
</protein>
<gene>
    <name evidence="3" type="ORF">SAMN05660429_01126</name>
</gene>
<feature type="transmembrane region" description="Helical" evidence="2">
    <location>
        <begin position="250"/>
        <end position="274"/>
    </location>
</feature>
<sequence>MEKAAEILAIPFYQMTLGVDPVLFNFALMVPLFVSTILSPVVGKLSDNCESRFGRRKPFIFAFAILSAVLFGLIWMVPQDWTSTSQFSYFLCLSVLFHCCVCFYNVPLTSLSYEITSDHEQRIKVMEINSYFIKLASFSSQWLYPLAALALFGSIYLGVKVVGWSVAIFIITLMGIIPALVIPDRKVDLNKSDDIKTSMLTTFKQIIEVPLMKLVCLIIFLQVGIAAYAAKMDYYVLVYLMFEGDIAQGTVWKAVLSTAYAISAAIYIPIVSLLSRRYGKLNALQVIFVLTAIGGIVKWFIYEKGNTWLIILDPIFCSAIWSSMTIIIPALIAQASDNDEKHKTTGRAGGFAALHHMVLTFSIVFALLITGLSLNGIGFDANLGAAQPLDALYCMKIILSLGTVIPALIALFLIARYREKYQHLHLH</sequence>
<dbReference type="Gene3D" id="1.20.1250.20">
    <property type="entry name" value="MFS general substrate transporter like domains"/>
    <property type="match status" value="2"/>
</dbReference>
<feature type="transmembrane region" description="Helical" evidence="2">
    <location>
        <begin position="353"/>
        <end position="377"/>
    </location>
</feature>
<dbReference type="GO" id="GO:0005886">
    <property type="term" value="C:plasma membrane"/>
    <property type="evidence" value="ECO:0007669"/>
    <property type="project" value="TreeGrafter"/>
</dbReference>
<feature type="transmembrane region" description="Helical" evidence="2">
    <location>
        <begin position="397"/>
        <end position="415"/>
    </location>
</feature>
<keyword evidence="2" id="KW-0812">Transmembrane</keyword>
<organism evidence="3 4">
    <name type="scientific">Thalassotalea agarivorans</name>
    <name type="common">Thalassomonas agarivorans</name>
    <dbReference type="NCBI Taxonomy" id="349064"/>
    <lineage>
        <taxon>Bacteria</taxon>
        <taxon>Pseudomonadati</taxon>
        <taxon>Pseudomonadota</taxon>
        <taxon>Gammaproteobacteria</taxon>
        <taxon>Alteromonadales</taxon>
        <taxon>Colwelliaceae</taxon>
        <taxon>Thalassotalea</taxon>
    </lineage>
</organism>
<dbReference type="Proteomes" id="UP000199308">
    <property type="component" value="Unassembled WGS sequence"/>
</dbReference>
<dbReference type="Pfam" id="PF13347">
    <property type="entry name" value="MFS_2"/>
    <property type="match status" value="1"/>
</dbReference>
<dbReference type="InterPro" id="IPR039672">
    <property type="entry name" value="MFS_2"/>
</dbReference>
<dbReference type="STRING" id="349064.SAMN05660429_01126"/>
<keyword evidence="2" id="KW-0472">Membrane</keyword>
<feature type="transmembrane region" description="Helical" evidence="2">
    <location>
        <begin position="22"/>
        <end position="46"/>
    </location>
</feature>
<keyword evidence="2" id="KW-1133">Transmembrane helix</keyword>
<dbReference type="AlphaFoldDB" id="A0A1I0C0Q2"/>
<dbReference type="InterPro" id="IPR036259">
    <property type="entry name" value="MFS_trans_sf"/>
</dbReference>
<feature type="transmembrane region" description="Helical" evidence="2">
    <location>
        <begin position="308"/>
        <end position="332"/>
    </location>
</feature>
<feature type="transmembrane region" description="Helical" evidence="2">
    <location>
        <begin position="281"/>
        <end position="302"/>
    </location>
</feature>
<dbReference type="PANTHER" id="PTHR11328:SF24">
    <property type="entry name" value="MAJOR FACILITATOR SUPERFAMILY (MFS) PROFILE DOMAIN-CONTAINING PROTEIN"/>
    <property type="match status" value="1"/>
</dbReference>
<comment type="similarity">
    <text evidence="1">Belongs to the sodium:galactoside symporter (TC 2.A.2) family.</text>
</comment>